<sequence>MNSSEILIESECDPNFDPLFENLIYLVTAAYLSIGLFLHCSILKTILITDRSFFKDNSFFMLFAMDSLAMFFQSTFLIINDLFFGRVFMYIPQLCPIISPFFWTPSIFLKLSYVLNNHARFAKSVAQIFMVLNRMSCVMIPATYNTIWSKITPIACSLVFILPFTGLWNIIISRVFILSVRGGFGVSYIKAVPWASLSKFQSIFILTALLFTVICTTVTLYKLISLPGRIKSVEKSLCITSLSISSTFLLVAITQLLFAFCGGCQSDALYILQFLAFDTFTVGSAVIMMLTNKQLRSSLLSLTRTRGKVQNTITVTAMPSGRFST</sequence>
<feature type="transmembrane region" description="Helical" evidence="6">
    <location>
        <begin position="270"/>
        <end position="290"/>
    </location>
</feature>
<comment type="similarity">
    <text evidence="2 6">Belongs to the nematode receptor-like protein srg family.</text>
</comment>
<proteinExistence type="inferred from homology"/>
<keyword evidence="4 6" id="KW-1133">Transmembrane helix</keyword>
<dbReference type="GO" id="GO:0004888">
    <property type="term" value="F:transmembrane signaling receptor activity"/>
    <property type="evidence" value="ECO:0007669"/>
    <property type="project" value="InterPro"/>
</dbReference>
<accession>A0A1I7UGU1</accession>
<dbReference type="eggNOG" id="ENOG502TFWU">
    <property type="taxonomic scope" value="Eukaryota"/>
</dbReference>
<dbReference type="InterPro" id="IPR051119">
    <property type="entry name" value="Nematode_SR-like"/>
</dbReference>
<dbReference type="WBParaSite" id="Csp11.Scaffold629.g9182.t2">
    <property type="protein sequence ID" value="Csp11.Scaffold629.g9182.t2"/>
    <property type="gene ID" value="Csp11.Scaffold629.g9182"/>
</dbReference>
<evidence type="ECO:0000256" key="5">
    <source>
        <dbReference type="ARBA" id="ARBA00023136"/>
    </source>
</evidence>
<feature type="transmembrane region" description="Helical" evidence="6">
    <location>
        <begin position="59"/>
        <end position="79"/>
    </location>
</feature>
<dbReference type="PRINTS" id="PR00698">
    <property type="entry name" value="TMPROTEINSRG"/>
</dbReference>
<evidence type="ECO:0000313" key="7">
    <source>
        <dbReference type="Proteomes" id="UP000095282"/>
    </source>
</evidence>
<dbReference type="PANTHER" id="PTHR31627">
    <property type="entry name" value="SERPENTINE RECEPTOR CLASS GAMMA-RELATED"/>
    <property type="match status" value="1"/>
</dbReference>
<evidence type="ECO:0000256" key="2">
    <source>
        <dbReference type="ARBA" id="ARBA00005692"/>
    </source>
</evidence>
<dbReference type="Proteomes" id="UP000095282">
    <property type="component" value="Unplaced"/>
</dbReference>
<dbReference type="PANTHER" id="PTHR31627:SF12">
    <property type="entry name" value="SERPENTINE RECEPTOR CLASS GAMMA-11-RELATED"/>
    <property type="match status" value="1"/>
</dbReference>
<reference evidence="8" key="1">
    <citation type="submission" date="2016-11" db="UniProtKB">
        <authorList>
            <consortium name="WormBaseParasite"/>
        </authorList>
    </citation>
    <scope>IDENTIFICATION</scope>
</reference>
<dbReference type="GO" id="GO:0007606">
    <property type="term" value="P:sensory perception of chemical stimulus"/>
    <property type="evidence" value="ECO:0007669"/>
    <property type="project" value="UniProtKB-UniRule"/>
</dbReference>
<evidence type="ECO:0000256" key="3">
    <source>
        <dbReference type="ARBA" id="ARBA00022692"/>
    </source>
</evidence>
<keyword evidence="7" id="KW-1185">Reference proteome</keyword>
<keyword evidence="5 6" id="KW-0472">Membrane</keyword>
<dbReference type="Pfam" id="PF02118">
    <property type="entry name" value="Srg"/>
    <property type="match status" value="1"/>
</dbReference>
<feature type="transmembrane region" description="Helical" evidence="6">
    <location>
        <begin position="236"/>
        <end position="258"/>
    </location>
</feature>
<evidence type="ECO:0000256" key="1">
    <source>
        <dbReference type="ARBA" id="ARBA00004141"/>
    </source>
</evidence>
<organism evidence="7 8">
    <name type="scientific">Caenorhabditis tropicalis</name>
    <dbReference type="NCBI Taxonomy" id="1561998"/>
    <lineage>
        <taxon>Eukaryota</taxon>
        <taxon>Metazoa</taxon>
        <taxon>Ecdysozoa</taxon>
        <taxon>Nematoda</taxon>
        <taxon>Chromadorea</taxon>
        <taxon>Rhabditida</taxon>
        <taxon>Rhabditina</taxon>
        <taxon>Rhabditomorpha</taxon>
        <taxon>Rhabditoidea</taxon>
        <taxon>Rhabditidae</taxon>
        <taxon>Peloderinae</taxon>
        <taxon>Caenorhabditis</taxon>
    </lineage>
</organism>
<keyword evidence="3 6" id="KW-0812">Transmembrane</keyword>
<comment type="subcellular location">
    <subcellularLocation>
        <location evidence="1">Membrane</location>
        <topology evidence="1">Multi-pass membrane protein</topology>
    </subcellularLocation>
</comment>
<dbReference type="AlphaFoldDB" id="A0A1I7UGU1"/>
<name>A0A1I7UGU1_9PELO</name>
<feature type="transmembrane region" description="Helical" evidence="6">
    <location>
        <begin position="150"/>
        <end position="171"/>
    </location>
</feature>
<feature type="transmembrane region" description="Helical" evidence="6">
    <location>
        <begin position="91"/>
        <end position="113"/>
    </location>
</feature>
<dbReference type="GO" id="GO:0016020">
    <property type="term" value="C:membrane"/>
    <property type="evidence" value="ECO:0007669"/>
    <property type="project" value="UniProtKB-SubCell"/>
</dbReference>
<evidence type="ECO:0000256" key="6">
    <source>
        <dbReference type="RuleBase" id="RU280813"/>
    </source>
</evidence>
<feature type="transmembrane region" description="Helical" evidence="6">
    <location>
        <begin position="23"/>
        <end position="47"/>
    </location>
</feature>
<dbReference type="InterPro" id="IPR000609">
    <property type="entry name" value="7TM_GPCR_serpentine_rcpt_Srg"/>
</dbReference>
<evidence type="ECO:0000256" key="4">
    <source>
        <dbReference type="ARBA" id="ARBA00022989"/>
    </source>
</evidence>
<protein>
    <recommendedName>
        <fullName evidence="6">Serpentine receptor class gamma</fullName>
    </recommendedName>
</protein>
<feature type="transmembrane region" description="Helical" evidence="6">
    <location>
        <begin position="203"/>
        <end position="224"/>
    </location>
</feature>
<evidence type="ECO:0000313" key="8">
    <source>
        <dbReference type="WBParaSite" id="Csp11.Scaffold629.g9182.t2"/>
    </source>
</evidence>